<dbReference type="EMBL" id="KV428071">
    <property type="protein sequence ID" value="KZT38015.1"/>
    <property type="molecule type" value="Genomic_DNA"/>
</dbReference>
<name>A0A166D064_9AGAM</name>
<dbReference type="Proteomes" id="UP000076798">
    <property type="component" value="Unassembled WGS sequence"/>
</dbReference>
<accession>A0A166D064</accession>
<sequence length="121" mass="13962">MSFLSRNAPFLKNSKRIQLARFCFRRSACLRCSRASARRSSVSATSVGWMLCRFVVPLSDLVPDWHQRGLSTYWASKRLAWLRQLSDDVERPPPAGWSRVDVADFWEDFSSFCLLIISNQS</sequence>
<protein>
    <submittedName>
        <fullName evidence="1">Uncharacterized protein</fullName>
    </submittedName>
</protein>
<evidence type="ECO:0000313" key="1">
    <source>
        <dbReference type="EMBL" id="KZT38015.1"/>
    </source>
</evidence>
<reference evidence="1 2" key="1">
    <citation type="journal article" date="2016" name="Mol. Biol. Evol.">
        <title>Comparative Genomics of Early-Diverging Mushroom-Forming Fungi Provides Insights into the Origins of Lignocellulose Decay Capabilities.</title>
        <authorList>
            <person name="Nagy L.G."/>
            <person name="Riley R."/>
            <person name="Tritt A."/>
            <person name="Adam C."/>
            <person name="Daum C."/>
            <person name="Floudas D."/>
            <person name="Sun H."/>
            <person name="Yadav J.S."/>
            <person name="Pangilinan J."/>
            <person name="Larsson K.H."/>
            <person name="Matsuura K."/>
            <person name="Barry K."/>
            <person name="Labutti K."/>
            <person name="Kuo R."/>
            <person name="Ohm R.A."/>
            <person name="Bhattacharya S.S."/>
            <person name="Shirouzu T."/>
            <person name="Yoshinaga Y."/>
            <person name="Martin F.M."/>
            <person name="Grigoriev I.V."/>
            <person name="Hibbett D.S."/>
        </authorList>
    </citation>
    <scope>NUCLEOTIDE SEQUENCE [LARGE SCALE GENOMIC DNA]</scope>
    <source>
        <strain evidence="1 2">HHB10207 ss-3</strain>
    </source>
</reference>
<gene>
    <name evidence="1" type="ORF">SISSUDRAFT_786499</name>
</gene>
<proteinExistence type="predicted"/>
<keyword evidence="2" id="KW-1185">Reference proteome</keyword>
<organism evidence="1 2">
    <name type="scientific">Sistotremastrum suecicum HHB10207 ss-3</name>
    <dbReference type="NCBI Taxonomy" id="1314776"/>
    <lineage>
        <taxon>Eukaryota</taxon>
        <taxon>Fungi</taxon>
        <taxon>Dikarya</taxon>
        <taxon>Basidiomycota</taxon>
        <taxon>Agaricomycotina</taxon>
        <taxon>Agaricomycetes</taxon>
        <taxon>Sistotremastrales</taxon>
        <taxon>Sistotremastraceae</taxon>
        <taxon>Sistotremastrum</taxon>
    </lineage>
</organism>
<evidence type="ECO:0000313" key="2">
    <source>
        <dbReference type="Proteomes" id="UP000076798"/>
    </source>
</evidence>
<dbReference type="AlphaFoldDB" id="A0A166D064"/>